<dbReference type="EMBL" id="CP001681">
    <property type="protein sequence ID" value="ACU02600.1"/>
    <property type="molecule type" value="Genomic_DNA"/>
</dbReference>
<evidence type="ECO:0008006" key="3">
    <source>
        <dbReference type="Google" id="ProtNLM"/>
    </source>
</evidence>
<reference evidence="1 2" key="1">
    <citation type="journal article" date="2009" name="Stand. Genomic Sci.">
        <title>Complete genome sequence of Pedobacter heparinus type strain (HIM 762-3).</title>
        <authorList>
            <person name="Han C."/>
            <person name="Spring S."/>
            <person name="Lapidus A."/>
            <person name="Del Rio T.G."/>
            <person name="Tice H."/>
            <person name="Copeland A."/>
            <person name="Cheng J.F."/>
            <person name="Lucas S."/>
            <person name="Chen F."/>
            <person name="Nolan M."/>
            <person name="Bruce D."/>
            <person name="Goodwin L."/>
            <person name="Pitluck S."/>
            <person name="Ivanova N."/>
            <person name="Mavromatis K."/>
            <person name="Mikhailova N."/>
            <person name="Pati A."/>
            <person name="Chen A."/>
            <person name="Palaniappan K."/>
            <person name="Land M."/>
            <person name="Hauser L."/>
            <person name="Chang Y.J."/>
            <person name="Jeffries C.C."/>
            <person name="Saunders E."/>
            <person name="Chertkov O."/>
            <person name="Brettin T."/>
            <person name="Goker M."/>
            <person name="Rohde M."/>
            <person name="Bristow J."/>
            <person name="Eisen J.A."/>
            <person name="Markowitz V."/>
            <person name="Hugenholtz P."/>
            <person name="Kyrpides N.C."/>
            <person name="Klenk H.P."/>
            <person name="Detter J.C."/>
        </authorList>
    </citation>
    <scope>NUCLEOTIDE SEQUENCE [LARGE SCALE GENOMIC DNA]</scope>
    <source>
        <strain evidence="2">ATCC 13125 / DSM 2366 / CIP 104194 / JCM 7457 / NBRC 12017 / NCIMB 9290 / NRRL B-14731 / HIM 762-3</strain>
    </source>
</reference>
<dbReference type="InterPro" id="IPR014917">
    <property type="entry name" value="DUF1800"/>
</dbReference>
<dbReference type="KEGG" id="phe:Phep_0376"/>
<dbReference type="OrthoDB" id="9772295at2"/>
<accession>C6XZQ5</accession>
<dbReference type="eggNOG" id="COG5267">
    <property type="taxonomic scope" value="Bacteria"/>
</dbReference>
<dbReference type="HOGENOM" id="CLU_026001_0_1_10"/>
<gene>
    <name evidence="1" type="ordered locus">Phep_0376</name>
</gene>
<dbReference type="AlphaFoldDB" id="C6XZQ5"/>
<organism evidence="1 2">
    <name type="scientific">Pedobacter heparinus (strain ATCC 13125 / DSM 2366 / CIP 104194 / JCM 7457 / NBRC 12017 / NCIMB 9290 / NRRL B-14731 / HIM 762-3)</name>
    <dbReference type="NCBI Taxonomy" id="485917"/>
    <lineage>
        <taxon>Bacteria</taxon>
        <taxon>Pseudomonadati</taxon>
        <taxon>Bacteroidota</taxon>
        <taxon>Sphingobacteriia</taxon>
        <taxon>Sphingobacteriales</taxon>
        <taxon>Sphingobacteriaceae</taxon>
        <taxon>Pedobacter</taxon>
    </lineage>
</organism>
<proteinExistence type="predicted"/>
<dbReference type="Proteomes" id="UP000000852">
    <property type="component" value="Chromosome"/>
</dbReference>
<dbReference type="Pfam" id="PF08811">
    <property type="entry name" value="DUF1800"/>
    <property type="match status" value="1"/>
</dbReference>
<dbReference type="STRING" id="485917.Phep_0376"/>
<sequence length="664" mass="74370">MKTPVKVIYSFVFLLFIAGLCSSFEKEKSAAVRFSFPYKQAGLDERQAAAHLLSRFTYGARAEDIDEVVKTGLEKWFQQQLDGKLKDDSLNRMLNQYEDINLSNTEVENKYPRPGQAVRMAVKDGIIDKDSVNKADGKEYRQKIKAFMDSKGYKPQQELYRQFFNQKILRAAYTNNQLHELLTDFWFNHFNVSLTKNQSASFIPAYERDVIRPNVTGKFETLLLATAKSPAMLMYLDNFSSSGQQVADNDGMQMQMGEMQTIKNRQAARAKLMANSPAFKKQQQKKKQGGLNENYAREVMELHTLGVDGGYTQSDVTQAARVLTGWTIAPMGDNGYGSAAKNLLNRVDENTLEKRGFVHEGDFLFIPNRHDNGEKVVLGKRFPAHGGYEEGVTLLSMLAHHPSTAKFISKKLATRFVNDNPSPALVDRMAGTFTKTDGDIKQVMIAMVTAPEFWGKDALREKTKSPFELAISAVRSLDAKITQPYQLYTWINKMGQRMYYYQAPTGFPDRGQYWINTGSLLNRMNFGLALATQRIPGIKINLASLNNNHEPESADAALLIYSKLIMPERNLDETVKRLKRMLNDPDLVNKVETAAAKAAPPQVVETNMASSDSGMMNQEDKAGAKVANRGFGKKANKIATAAGNNTMLAQVVGVIIGSPEFQRK</sequence>
<name>C6XZQ5_PEDHD</name>
<evidence type="ECO:0000313" key="1">
    <source>
        <dbReference type="EMBL" id="ACU02600.1"/>
    </source>
</evidence>
<evidence type="ECO:0000313" key="2">
    <source>
        <dbReference type="Proteomes" id="UP000000852"/>
    </source>
</evidence>
<keyword evidence="2" id="KW-1185">Reference proteome</keyword>
<protein>
    <recommendedName>
        <fullName evidence="3">DUF1800 domain-containing protein</fullName>
    </recommendedName>
</protein>
<dbReference type="RefSeq" id="WP_012780553.1">
    <property type="nucleotide sequence ID" value="NC_013061.1"/>
</dbReference>